<keyword evidence="2" id="KW-1185">Reference proteome</keyword>
<accession>A0A7Z0BUU2</accession>
<reference evidence="1 2" key="1">
    <citation type="submission" date="2020-07" db="EMBL/GenBank/DDBJ databases">
        <title>Genomic Encyclopedia of Type Strains, Phase IV (KMG-IV): sequencing the most valuable type-strain genomes for metagenomic binning, comparative biology and taxonomic classification.</title>
        <authorList>
            <person name="Goeker M."/>
        </authorList>
    </citation>
    <scope>NUCLEOTIDE SEQUENCE [LARGE SCALE GENOMIC DNA]</scope>
    <source>
        <strain evidence="1 2">DSM 29043</strain>
    </source>
</reference>
<name>A0A7Z0BUU2_9SPHN</name>
<comment type="caution">
    <text evidence="1">The sequence shown here is derived from an EMBL/GenBank/DDBJ whole genome shotgun (WGS) entry which is preliminary data.</text>
</comment>
<dbReference type="RefSeq" id="WP_179406439.1">
    <property type="nucleotide sequence ID" value="NZ_BMGF01000001.1"/>
</dbReference>
<dbReference type="AlphaFoldDB" id="A0A7Z0BUU2"/>
<evidence type="ECO:0000313" key="1">
    <source>
        <dbReference type="EMBL" id="NYH94537.1"/>
    </source>
</evidence>
<gene>
    <name evidence="1" type="ORF">FHS75_000842</name>
</gene>
<proteinExistence type="predicted"/>
<dbReference type="Proteomes" id="UP000522081">
    <property type="component" value="Unassembled WGS sequence"/>
</dbReference>
<evidence type="ECO:0000313" key="2">
    <source>
        <dbReference type="Proteomes" id="UP000522081"/>
    </source>
</evidence>
<organism evidence="1 2">
    <name type="scientific">Novosphingobium marinum</name>
    <dbReference type="NCBI Taxonomy" id="1514948"/>
    <lineage>
        <taxon>Bacteria</taxon>
        <taxon>Pseudomonadati</taxon>
        <taxon>Pseudomonadota</taxon>
        <taxon>Alphaproteobacteria</taxon>
        <taxon>Sphingomonadales</taxon>
        <taxon>Sphingomonadaceae</taxon>
        <taxon>Novosphingobium</taxon>
    </lineage>
</organism>
<protein>
    <submittedName>
        <fullName evidence="1">Uncharacterized protein</fullName>
    </submittedName>
</protein>
<dbReference type="EMBL" id="JACBZF010000001">
    <property type="protein sequence ID" value="NYH94537.1"/>
    <property type="molecule type" value="Genomic_DNA"/>
</dbReference>
<sequence>MAAQKEAGGLQHGGARVFAEPLNKPITLSEVGIDKNLADRARKYAAIPDGRKVIILYPDAN</sequence>